<evidence type="ECO:0000313" key="15">
    <source>
        <dbReference type="Proteomes" id="UP000319383"/>
    </source>
</evidence>
<dbReference type="FunFam" id="3.40.50.2020:FF:000004">
    <property type="entry name" value="Adenine phosphoribosyltransferase"/>
    <property type="match status" value="1"/>
</dbReference>
<dbReference type="HAMAP" id="MF_00004">
    <property type="entry name" value="Aden_phosphoribosyltr"/>
    <property type="match status" value="1"/>
</dbReference>
<keyword evidence="10 12" id="KW-0808">Transferase</keyword>
<dbReference type="Gene3D" id="3.40.50.2020">
    <property type="match status" value="1"/>
</dbReference>
<dbReference type="PANTHER" id="PTHR32315:SF3">
    <property type="entry name" value="ADENINE PHOSPHORIBOSYLTRANSFERASE"/>
    <property type="match status" value="1"/>
</dbReference>
<dbReference type="InterPro" id="IPR000836">
    <property type="entry name" value="PRTase_dom"/>
</dbReference>
<dbReference type="EMBL" id="CP036276">
    <property type="protein sequence ID" value="QDU45278.1"/>
    <property type="molecule type" value="Genomic_DNA"/>
</dbReference>
<sequence length="178" mass="19430">MAENLDLKSFIRNVPDFPKPGIMFRDITPLLANAEAFGESIRQFADHFRDEKPTAILAAEARGFIFAAPLALELGASFVPIRKPGKLPFDTHAFHYELEYGSDSLELHTDAVGAGDRVLLVDDLLATGGTMQACAALSKKCGAEIAGFAFLIELDFLNGRENLLPHNVLSLIHYNGED</sequence>
<accession>A0A517ZS23</accession>
<proteinExistence type="inferred from homology"/>
<comment type="subcellular location">
    <subcellularLocation>
        <location evidence="3 12">Cytoplasm</location>
    </subcellularLocation>
</comment>
<evidence type="ECO:0000256" key="1">
    <source>
        <dbReference type="ARBA" id="ARBA00000868"/>
    </source>
</evidence>
<evidence type="ECO:0000256" key="10">
    <source>
        <dbReference type="ARBA" id="ARBA00022679"/>
    </source>
</evidence>
<evidence type="ECO:0000256" key="4">
    <source>
        <dbReference type="ARBA" id="ARBA00004659"/>
    </source>
</evidence>
<dbReference type="CDD" id="cd06223">
    <property type="entry name" value="PRTases_typeI"/>
    <property type="match status" value="1"/>
</dbReference>
<dbReference type="InterPro" id="IPR005764">
    <property type="entry name" value="Ade_phspho_trans"/>
</dbReference>
<comment type="similarity">
    <text evidence="5 12">Belongs to the purine/pyrimidine phosphoribosyltransferase family.</text>
</comment>
<organism evidence="14 15">
    <name type="scientific">Symmachiella dynata</name>
    <dbReference type="NCBI Taxonomy" id="2527995"/>
    <lineage>
        <taxon>Bacteria</taxon>
        <taxon>Pseudomonadati</taxon>
        <taxon>Planctomycetota</taxon>
        <taxon>Planctomycetia</taxon>
        <taxon>Planctomycetales</taxon>
        <taxon>Planctomycetaceae</taxon>
        <taxon>Symmachiella</taxon>
    </lineage>
</organism>
<dbReference type="NCBIfam" id="TIGR01090">
    <property type="entry name" value="apt"/>
    <property type="match status" value="1"/>
</dbReference>
<keyword evidence="8 12" id="KW-0963">Cytoplasm</keyword>
<keyword evidence="15" id="KW-1185">Reference proteome</keyword>
<dbReference type="AlphaFoldDB" id="A0A517ZS23"/>
<feature type="domain" description="Phosphoribosyltransferase" evidence="13">
    <location>
        <begin position="35"/>
        <end position="152"/>
    </location>
</feature>
<evidence type="ECO:0000256" key="11">
    <source>
        <dbReference type="ARBA" id="ARBA00022726"/>
    </source>
</evidence>
<evidence type="ECO:0000256" key="12">
    <source>
        <dbReference type="HAMAP-Rule" id="MF_00004"/>
    </source>
</evidence>
<name>A0A517ZS23_9PLAN</name>
<protein>
    <recommendedName>
        <fullName evidence="7 12">Adenine phosphoribosyltransferase</fullName>
        <shortName evidence="12">APRT</shortName>
        <ecNumber evidence="7 12">2.4.2.7</ecNumber>
    </recommendedName>
</protein>
<dbReference type="PANTHER" id="PTHR32315">
    <property type="entry name" value="ADENINE PHOSPHORIBOSYLTRANSFERASE"/>
    <property type="match status" value="1"/>
</dbReference>
<reference evidence="14 15" key="1">
    <citation type="submission" date="2019-02" db="EMBL/GenBank/DDBJ databases">
        <title>Deep-cultivation of Planctomycetes and their phenomic and genomic characterization uncovers novel biology.</title>
        <authorList>
            <person name="Wiegand S."/>
            <person name="Jogler M."/>
            <person name="Boedeker C."/>
            <person name="Pinto D."/>
            <person name="Vollmers J."/>
            <person name="Rivas-Marin E."/>
            <person name="Kohn T."/>
            <person name="Peeters S.H."/>
            <person name="Heuer A."/>
            <person name="Rast P."/>
            <person name="Oberbeckmann S."/>
            <person name="Bunk B."/>
            <person name="Jeske O."/>
            <person name="Meyerdierks A."/>
            <person name="Storesund J.E."/>
            <person name="Kallscheuer N."/>
            <person name="Luecker S."/>
            <person name="Lage O.M."/>
            <person name="Pohl T."/>
            <person name="Merkel B.J."/>
            <person name="Hornburger P."/>
            <person name="Mueller R.-W."/>
            <person name="Bruemmer F."/>
            <person name="Labrenz M."/>
            <person name="Spormann A.M."/>
            <person name="Op den Camp H."/>
            <person name="Overmann J."/>
            <person name="Amann R."/>
            <person name="Jetten M.S.M."/>
            <person name="Mascher T."/>
            <person name="Medema M.H."/>
            <person name="Devos D.P."/>
            <person name="Kaster A.-K."/>
            <person name="Ovreas L."/>
            <person name="Rohde M."/>
            <person name="Galperin M.Y."/>
            <person name="Jogler C."/>
        </authorList>
    </citation>
    <scope>NUCLEOTIDE SEQUENCE [LARGE SCALE GENOMIC DNA]</scope>
    <source>
        <strain evidence="14 15">Mal52</strain>
    </source>
</reference>
<comment type="function">
    <text evidence="2 12">Catalyzes a salvage reaction resulting in the formation of AMP, that is energically less costly than de novo synthesis.</text>
</comment>
<dbReference type="SUPFAM" id="SSF53271">
    <property type="entry name" value="PRTase-like"/>
    <property type="match status" value="1"/>
</dbReference>
<dbReference type="GO" id="GO:0006166">
    <property type="term" value="P:purine ribonucleoside salvage"/>
    <property type="evidence" value="ECO:0007669"/>
    <property type="project" value="UniProtKB-UniRule"/>
</dbReference>
<dbReference type="Pfam" id="PF00156">
    <property type="entry name" value="Pribosyltran"/>
    <property type="match status" value="1"/>
</dbReference>
<evidence type="ECO:0000256" key="9">
    <source>
        <dbReference type="ARBA" id="ARBA00022676"/>
    </source>
</evidence>
<dbReference type="KEGG" id="sdyn:Mal52_37700"/>
<comment type="subunit">
    <text evidence="6 12">Homodimer.</text>
</comment>
<dbReference type="GO" id="GO:0005737">
    <property type="term" value="C:cytoplasm"/>
    <property type="evidence" value="ECO:0007669"/>
    <property type="project" value="UniProtKB-SubCell"/>
</dbReference>
<evidence type="ECO:0000256" key="7">
    <source>
        <dbReference type="ARBA" id="ARBA00011893"/>
    </source>
</evidence>
<evidence type="ECO:0000259" key="13">
    <source>
        <dbReference type="Pfam" id="PF00156"/>
    </source>
</evidence>
<keyword evidence="11 12" id="KW-0660">Purine salvage</keyword>
<evidence type="ECO:0000256" key="6">
    <source>
        <dbReference type="ARBA" id="ARBA00011738"/>
    </source>
</evidence>
<dbReference type="GO" id="GO:0006168">
    <property type="term" value="P:adenine salvage"/>
    <property type="evidence" value="ECO:0007669"/>
    <property type="project" value="InterPro"/>
</dbReference>
<dbReference type="Proteomes" id="UP000319383">
    <property type="component" value="Chromosome"/>
</dbReference>
<dbReference type="RefSeq" id="WP_145377671.1">
    <property type="nucleotide sequence ID" value="NZ_CP036276.1"/>
</dbReference>
<gene>
    <name evidence="12 14" type="primary">apt</name>
    <name evidence="14" type="ORF">Mal52_37700</name>
</gene>
<evidence type="ECO:0000256" key="3">
    <source>
        <dbReference type="ARBA" id="ARBA00004496"/>
    </source>
</evidence>
<comment type="catalytic activity">
    <reaction evidence="1 12">
        <text>AMP + diphosphate = 5-phospho-alpha-D-ribose 1-diphosphate + adenine</text>
        <dbReference type="Rhea" id="RHEA:16609"/>
        <dbReference type="ChEBI" id="CHEBI:16708"/>
        <dbReference type="ChEBI" id="CHEBI:33019"/>
        <dbReference type="ChEBI" id="CHEBI:58017"/>
        <dbReference type="ChEBI" id="CHEBI:456215"/>
        <dbReference type="EC" id="2.4.2.7"/>
    </reaction>
</comment>
<evidence type="ECO:0000313" key="14">
    <source>
        <dbReference type="EMBL" id="QDU45278.1"/>
    </source>
</evidence>
<keyword evidence="9 12" id="KW-0328">Glycosyltransferase</keyword>
<comment type="pathway">
    <text evidence="4 12">Purine metabolism; AMP biosynthesis via salvage pathway; AMP from adenine: step 1/1.</text>
</comment>
<dbReference type="InterPro" id="IPR029057">
    <property type="entry name" value="PRTase-like"/>
</dbReference>
<evidence type="ECO:0000256" key="8">
    <source>
        <dbReference type="ARBA" id="ARBA00022490"/>
    </source>
</evidence>
<dbReference type="GO" id="GO:0016208">
    <property type="term" value="F:AMP binding"/>
    <property type="evidence" value="ECO:0007669"/>
    <property type="project" value="TreeGrafter"/>
</dbReference>
<dbReference type="NCBIfam" id="NF002636">
    <property type="entry name" value="PRK02304.1-5"/>
    <property type="match status" value="1"/>
</dbReference>
<dbReference type="UniPathway" id="UPA00588">
    <property type="reaction ID" value="UER00646"/>
</dbReference>
<dbReference type="EC" id="2.4.2.7" evidence="7 12"/>
<evidence type="ECO:0000256" key="2">
    <source>
        <dbReference type="ARBA" id="ARBA00003968"/>
    </source>
</evidence>
<dbReference type="NCBIfam" id="NF002634">
    <property type="entry name" value="PRK02304.1-3"/>
    <property type="match status" value="1"/>
</dbReference>
<dbReference type="GO" id="GO:0002055">
    <property type="term" value="F:adenine binding"/>
    <property type="evidence" value="ECO:0007669"/>
    <property type="project" value="TreeGrafter"/>
</dbReference>
<dbReference type="GO" id="GO:0044209">
    <property type="term" value="P:AMP salvage"/>
    <property type="evidence" value="ECO:0007669"/>
    <property type="project" value="UniProtKB-UniRule"/>
</dbReference>
<dbReference type="GO" id="GO:0003999">
    <property type="term" value="F:adenine phosphoribosyltransferase activity"/>
    <property type="evidence" value="ECO:0007669"/>
    <property type="project" value="UniProtKB-UniRule"/>
</dbReference>
<evidence type="ECO:0000256" key="5">
    <source>
        <dbReference type="ARBA" id="ARBA00008391"/>
    </source>
</evidence>
<dbReference type="InterPro" id="IPR050054">
    <property type="entry name" value="UPRTase/APRTase"/>
</dbReference>